<comment type="catalytic activity">
    <reaction evidence="1">
        <text>S-ubiquitinyl-[E2 ubiquitin-conjugating enzyme]-L-cysteine + [acceptor protein]-L-lysine = [E2 ubiquitin-conjugating enzyme]-L-cysteine + N(6)-ubiquitinyl-[acceptor protein]-L-lysine.</text>
        <dbReference type="EC" id="2.3.2.27"/>
    </reaction>
</comment>
<sequence length="534" mass="59165">MPVQSPQWSEFLSCPICYNEFEGTVRCPISLGCGHTLCRHCLAKLQRKQCPFDQTAISTDISQLPVNSALLQLVSSPSPSPSDKAYPDSVPKDQIQHYLAAKKCIEELALYLKTSSSPGQSVYFSLAQMFAAAFTFIQHTLKYREHVWWAGGGPPLPLSRPMQRKLVTLINCQVVEEEGRARAMRAARSLGERSVTELILQHQNPQQLSANLWAAVRARGCQFLGPAMQEEVLRLVLLALEDGSALSRKVLVMFVVQRLASQYPQASKTSIGHVVQLLYRASCFKVSKREGDSSLMQLKEEFRGYEALRREHDAQIVQIATEAGLRIAPEQWSSLLYGDAAHKSHMQSIIDKLQTPQSFSQSVQELVIALQRTGDPGNLAVLRPNLELLSAIDPSPDASPPQWEELRNSLEAARLVVKGLVEFIYSYGGGAGRGKTSDDRQSNAKYKTSMCRDLTQRGSCPRGANCTFAHSHDEMERYRAKNKKNAAATSPRGMVDPLPSAPPNGLVTPPDISFPPETSPPPLHCPHLLRRYLP</sequence>
<dbReference type="Pfam" id="PF18386">
    <property type="entry name" value="ROQ_II"/>
    <property type="match status" value="1"/>
</dbReference>
<dbReference type="Pfam" id="PF21206">
    <property type="entry name" value="Roquin_1_2-like_ROQ"/>
    <property type="match status" value="1"/>
</dbReference>
<feature type="region of interest" description="Disordered" evidence="9">
    <location>
        <begin position="477"/>
        <end position="526"/>
    </location>
</feature>
<dbReference type="InterPro" id="IPR036855">
    <property type="entry name" value="Znf_CCCH_sf"/>
</dbReference>
<evidence type="ECO:0000256" key="9">
    <source>
        <dbReference type="SAM" id="MobiDB-lite"/>
    </source>
</evidence>
<evidence type="ECO:0000256" key="5">
    <source>
        <dbReference type="ARBA" id="ARBA00022723"/>
    </source>
</evidence>
<evidence type="ECO:0000256" key="2">
    <source>
        <dbReference type="ARBA" id="ARBA00004201"/>
    </source>
</evidence>
<feature type="domain" description="C3H1-type" evidence="11">
    <location>
        <begin position="445"/>
        <end position="473"/>
    </location>
</feature>
<keyword evidence="4" id="KW-0808">Transferase</keyword>
<dbReference type="InterPro" id="IPR041523">
    <property type="entry name" value="ROQ_II"/>
</dbReference>
<evidence type="ECO:0000313" key="13">
    <source>
        <dbReference type="Proteomes" id="UP001235939"/>
    </source>
</evidence>
<gene>
    <name evidence="12" type="ORF">LAZ67_10002599</name>
</gene>
<evidence type="ECO:0000256" key="8">
    <source>
        <dbReference type="PROSITE-ProRule" id="PRU00723"/>
    </source>
</evidence>
<dbReference type="PROSITE" id="PS50089">
    <property type="entry name" value="ZF_RING_2"/>
    <property type="match status" value="1"/>
</dbReference>
<accession>A0ABY6KWQ5</accession>
<dbReference type="Gene3D" id="3.30.40.10">
    <property type="entry name" value="Zinc/RING finger domain, C3HC4 (zinc finger)"/>
    <property type="match status" value="1"/>
</dbReference>
<feature type="domain" description="RING-type" evidence="10">
    <location>
        <begin position="14"/>
        <end position="54"/>
    </location>
</feature>
<evidence type="ECO:0000259" key="10">
    <source>
        <dbReference type="PROSITE" id="PS50089"/>
    </source>
</evidence>
<dbReference type="InterPro" id="IPR017907">
    <property type="entry name" value="Znf_RING_CS"/>
</dbReference>
<keyword evidence="13" id="KW-1185">Reference proteome</keyword>
<keyword evidence="7 8" id="KW-0862">Zinc</keyword>
<dbReference type="Gene3D" id="4.10.1000.10">
    <property type="entry name" value="Zinc finger, CCCH-type"/>
    <property type="match status" value="1"/>
</dbReference>
<dbReference type="Pfam" id="PF00642">
    <property type="entry name" value="zf-CCCH"/>
    <property type="match status" value="1"/>
</dbReference>
<dbReference type="EC" id="2.3.2.27" evidence="3"/>
<dbReference type="SUPFAM" id="SSF57850">
    <property type="entry name" value="RING/U-box"/>
    <property type="match status" value="1"/>
</dbReference>
<dbReference type="InterPro" id="IPR048575">
    <property type="entry name" value="Roquin_1_2-like_ROQ"/>
</dbReference>
<dbReference type="InterPro" id="IPR001841">
    <property type="entry name" value="Znf_RING"/>
</dbReference>
<dbReference type="InterPro" id="IPR000571">
    <property type="entry name" value="Znf_CCCH"/>
</dbReference>
<dbReference type="SMART" id="SM00184">
    <property type="entry name" value="RING"/>
    <property type="match status" value="1"/>
</dbReference>
<keyword evidence="5 8" id="KW-0479">Metal-binding</keyword>
<evidence type="ECO:0000313" key="12">
    <source>
        <dbReference type="EMBL" id="UYV73300.1"/>
    </source>
</evidence>
<evidence type="ECO:0000256" key="4">
    <source>
        <dbReference type="ARBA" id="ARBA00022679"/>
    </source>
</evidence>
<evidence type="ECO:0000256" key="1">
    <source>
        <dbReference type="ARBA" id="ARBA00000900"/>
    </source>
</evidence>
<dbReference type="InterPro" id="IPR052249">
    <property type="entry name" value="Roquin_domain"/>
</dbReference>
<feature type="zinc finger region" description="C3H1-type" evidence="8">
    <location>
        <begin position="445"/>
        <end position="473"/>
    </location>
</feature>
<dbReference type="Pfam" id="PF14634">
    <property type="entry name" value="zf-RING_5"/>
    <property type="match status" value="1"/>
</dbReference>
<dbReference type="Gene3D" id="1.20.120.1790">
    <property type="match status" value="1"/>
</dbReference>
<organism evidence="12 13">
    <name type="scientific">Cordylochernes scorpioides</name>
    <dbReference type="NCBI Taxonomy" id="51811"/>
    <lineage>
        <taxon>Eukaryota</taxon>
        <taxon>Metazoa</taxon>
        <taxon>Ecdysozoa</taxon>
        <taxon>Arthropoda</taxon>
        <taxon>Chelicerata</taxon>
        <taxon>Arachnida</taxon>
        <taxon>Pseudoscorpiones</taxon>
        <taxon>Cheliferoidea</taxon>
        <taxon>Chernetidae</taxon>
        <taxon>Cordylochernes</taxon>
    </lineage>
</organism>
<proteinExistence type="predicted"/>
<dbReference type="PANTHER" id="PTHR13139:SF54">
    <property type="entry name" value="RING-TYPE E3 UBIQUITIN TRANSFERASE"/>
    <property type="match status" value="1"/>
</dbReference>
<dbReference type="InterPro" id="IPR013083">
    <property type="entry name" value="Znf_RING/FYVE/PHD"/>
</dbReference>
<dbReference type="PROSITE" id="PS50103">
    <property type="entry name" value="ZF_C3H1"/>
    <property type="match status" value="1"/>
</dbReference>
<reference evidence="12 13" key="1">
    <citation type="submission" date="2022-01" db="EMBL/GenBank/DDBJ databases">
        <title>A chromosomal length assembly of Cordylochernes scorpioides.</title>
        <authorList>
            <person name="Zeh D."/>
            <person name="Zeh J."/>
        </authorList>
    </citation>
    <scope>NUCLEOTIDE SEQUENCE [LARGE SCALE GENOMIC DNA]</scope>
    <source>
        <strain evidence="12">IN4F17</strain>
        <tissue evidence="12">Whole Body</tissue>
    </source>
</reference>
<dbReference type="CDD" id="cd16638">
    <property type="entry name" value="mRING-HC-C3HC3D_Roquin"/>
    <property type="match status" value="1"/>
</dbReference>
<evidence type="ECO:0000256" key="3">
    <source>
        <dbReference type="ARBA" id="ARBA00012483"/>
    </source>
</evidence>
<dbReference type="Proteomes" id="UP001235939">
    <property type="component" value="Chromosome 10"/>
</dbReference>
<dbReference type="PROSITE" id="PS00518">
    <property type="entry name" value="ZF_RING_1"/>
    <property type="match status" value="1"/>
</dbReference>
<dbReference type="SUPFAM" id="SSF90229">
    <property type="entry name" value="CCCH zinc finger"/>
    <property type="match status" value="1"/>
</dbReference>
<name>A0ABY6KWQ5_9ARAC</name>
<dbReference type="EMBL" id="CP092872">
    <property type="protein sequence ID" value="UYV73300.1"/>
    <property type="molecule type" value="Genomic_DNA"/>
</dbReference>
<protein>
    <recommendedName>
        <fullName evidence="3">RING-type E3 ubiquitin transferase</fullName>
        <ecNumber evidence="3">2.3.2.27</ecNumber>
    </recommendedName>
</protein>
<keyword evidence="6 8" id="KW-0863">Zinc-finger</keyword>
<comment type="subcellular location">
    <subcellularLocation>
        <location evidence="2">Cytoplasm</location>
        <location evidence="2">P-body</location>
    </subcellularLocation>
</comment>
<evidence type="ECO:0000256" key="6">
    <source>
        <dbReference type="ARBA" id="ARBA00022771"/>
    </source>
</evidence>
<dbReference type="SMART" id="SM00356">
    <property type="entry name" value="ZnF_C3H1"/>
    <property type="match status" value="1"/>
</dbReference>
<evidence type="ECO:0000259" key="11">
    <source>
        <dbReference type="PROSITE" id="PS50103"/>
    </source>
</evidence>
<dbReference type="PANTHER" id="PTHR13139">
    <property type="entry name" value="RING FINGER AND CCCH-TYPE ZINC FINGER DOMAIN-CONTAINING PROTEIN"/>
    <property type="match status" value="1"/>
</dbReference>
<evidence type="ECO:0000256" key="7">
    <source>
        <dbReference type="ARBA" id="ARBA00022833"/>
    </source>
</evidence>